<reference evidence="7 8" key="1">
    <citation type="submission" date="2024-07" db="EMBL/GenBank/DDBJ databases">
        <title>Section-level genome sequencing and comparative genomics of Aspergillus sections Usti and Cavernicolus.</title>
        <authorList>
            <consortium name="Lawrence Berkeley National Laboratory"/>
            <person name="Nybo J.L."/>
            <person name="Vesth T.C."/>
            <person name="Theobald S."/>
            <person name="Frisvad J.C."/>
            <person name="Larsen T.O."/>
            <person name="Kjaerboelling I."/>
            <person name="Rothschild-Mancinelli K."/>
            <person name="Lyhne E.K."/>
            <person name="Kogle M.E."/>
            <person name="Barry K."/>
            <person name="Clum A."/>
            <person name="Na H."/>
            <person name="Ledsgaard L."/>
            <person name="Lin J."/>
            <person name="Lipzen A."/>
            <person name="Kuo A."/>
            <person name="Riley R."/>
            <person name="Mondo S."/>
            <person name="Labutti K."/>
            <person name="Haridas S."/>
            <person name="Pangalinan J."/>
            <person name="Salamov A.A."/>
            <person name="Simmons B.A."/>
            <person name="Magnuson J.K."/>
            <person name="Chen J."/>
            <person name="Drula E."/>
            <person name="Henrissat B."/>
            <person name="Wiebenga A."/>
            <person name="Lubbers R.J."/>
            <person name="Gomes A.C."/>
            <person name="Makela M.R."/>
            <person name="Stajich J."/>
            <person name="Grigoriev I.V."/>
            <person name="Mortensen U.H."/>
            <person name="De Vries R.P."/>
            <person name="Baker S.E."/>
            <person name="Andersen M.R."/>
        </authorList>
    </citation>
    <scope>NUCLEOTIDE SEQUENCE [LARGE SCALE GENOMIC DNA]</scope>
    <source>
        <strain evidence="7 8">CBS 123904</strain>
    </source>
</reference>
<evidence type="ECO:0000256" key="5">
    <source>
        <dbReference type="ARBA" id="ARBA00023242"/>
    </source>
</evidence>
<dbReference type="CDD" id="cd00067">
    <property type="entry name" value="GAL4"/>
    <property type="match status" value="1"/>
</dbReference>
<dbReference type="InterPro" id="IPR050815">
    <property type="entry name" value="TF_fung"/>
</dbReference>
<evidence type="ECO:0000259" key="6">
    <source>
        <dbReference type="SMART" id="SM00906"/>
    </source>
</evidence>
<dbReference type="Proteomes" id="UP001610446">
    <property type="component" value="Unassembled WGS sequence"/>
</dbReference>
<keyword evidence="4" id="KW-0804">Transcription</keyword>
<keyword evidence="2" id="KW-0479">Metal-binding</keyword>
<sequence>METTTRSAQASQVCKSCKDRKRRCDKALPKCSLSVPADQSSPAAPESYCEDGMGIPHQSSSDRAAVQPITLSTVQFLDPTLLQHGPLELHRPNIEIRSVLLEVLGGIDKIRATADRFFTNIHPWMPFISKQRFYSQHLSAEPHFGAELIILSVAVRLITMYSPENPRHGLYPLAKYHYFRIEGSTAPSILILQANILIALYELGHGIYPAAYLTIGACARYMYALGINGTRSRSADMNMPRPVSLVEVEERKRVWWAVVILDRFVSIASPSRPFATPDPELNDLMPANDEDWDNGFVNGADMHTISTPTPGHMCKFSLLCQAARVLGKVLCFLNRFGGRNGHIPESEKMPLSLENHERMQLDSTLQSMLNAAMELDVPDLDTITFIYSAMMALYTPHLPTTYSTHRSSTPPTYDDPTTRSLEIVDQITEAIASSLLDKRCISGRNPEGMSPWRAYFGYRVLGVHMATMRAARSRGEDTVSIHVHTMRGEGAGREVDVEQVISVMRRALQVIGSRWKLGDIYLRLLEAQEVLDAGV</sequence>
<evidence type="ECO:0000256" key="1">
    <source>
        <dbReference type="ARBA" id="ARBA00004123"/>
    </source>
</evidence>
<dbReference type="SMART" id="SM00906">
    <property type="entry name" value="Fungal_trans"/>
    <property type="match status" value="1"/>
</dbReference>
<evidence type="ECO:0000313" key="8">
    <source>
        <dbReference type="Proteomes" id="UP001610446"/>
    </source>
</evidence>
<evidence type="ECO:0000313" key="7">
    <source>
        <dbReference type="EMBL" id="KAL2832766.1"/>
    </source>
</evidence>
<gene>
    <name evidence="7" type="ORF">BJY01DRAFT_260046</name>
</gene>
<keyword evidence="8" id="KW-1185">Reference proteome</keyword>
<dbReference type="EMBL" id="JBFXLU010000255">
    <property type="protein sequence ID" value="KAL2832766.1"/>
    <property type="molecule type" value="Genomic_DNA"/>
</dbReference>
<keyword evidence="5" id="KW-0539">Nucleus</keyword>
<organism evidence="7 8">
    <name type="scientific">Aspergillus pseudoustus</name>
    <dbReference type="NCBI Taxonomy" id="1810923"/>
    <lineage>
        <taxon>Eukaryota</taxon>
        <taxon>Fungi</taxon>
        <taxon>Dikarya</taxon>
        <taxon>Ascomycota</taxon>
        <taxon>Pezizomycotina</taxon>
        <taxon>Eurotiomycetes</taxon>
        <taxon>Eurotiomycetidae</taxon>
        <taxon>Eurotiales</taxon>
        <taxon>Aspergillaceae</taxon>
        <taxon>Aspergillus</taxon>
        <taxon>Aspergillus subgen. Nidulantes</taxon>
    </lineage>
</organism>
<evidence type="ECO:0000256" key="2">
    <source>
        <dbReference type="ARBA" id="ARBA00022723"/>
    </source>
</evidence>
<evidence type="ECO:0000256" key="4">
    <source>
        <dbReference type="ARBA" id="ARBA00023163"/>
    </source>
</evidence>
<accession>A0ABR4IYN7</accession>
<dbReference type="Pfam" id="PF04082">
    <property type="entry name" value="Fungal_trans"/>
    <property type="match status" value="1"/>
</dbReference>
<dbReference type="InterPro" id="IPR007219">
    <property type="entry name" value="XnlR_reg_dom"/>
</dbReference>
<evidence type="ECO:0000256" key="3">
    <source>
        <dbReference type="ARBA" id="ARBA00023015"/>
    </source>
</evidence>
<dbReference type="PANTHER" id="PTHR47338:SF20">
    <property type="entry name" value="ZN(II)2CYS6 TRANSCRIPTION FACTOR (EUROFUNG)"/>
    <property type="match status" value="1"/>
</dbReference>
<feature type="domain" description="Xylanolytic transcriptional activator regulatory" evidence="6">
    <location>
        <begin position="211"/>
        <end position="292"/>
    </location>
</feature>
<comment type="subcellular location">
    <subcellularLocation>
        <location evidence="1">Nucleus</location>
    </subcellularLocation>
</comment>
<dbReference type="CDD" id="cd12148">
    <property type="entry name" value="fungal_TF_MHR"/>
    <property type="match status" value="1"/>
</dbReference>
<name>A0ABR4IYN7_9EURO</name>
<proteinExistence type="predicted"/>
<dbReference type="InterPro" id="IPR001138">
    <property type="entry name" value="Zn2Cys6_DnaBD"/>
</dbReference>
<dbReference type="PANTHER" id="PTHR47338">
    <property type="entry name" value="ZN(II)2CYS6 TRANSCRIPTION FACTOR (EUROFUNG)-RELATED"/>
    <property type="match status" value="1"/>
</dbReference>
<keyword evidence="3" id="KW-0805">Transcription regulation</keyword>
<protein>
    <submittedName>
        <fullName evidence="7">Fungal-specific transcription factor domain-containing protein</fullName>
    </submittedName>
</protein>
<comment type="caution">
    <text evidence="7">The sequence shown here is derived from an EMBL/GenBank/DDBJ whole genome shotgun (WGS) entry which is preliminary data.</text>
</comment>